<evidence type="ECO:0000259" key="2">
    <source>
        <dbReference type="Pfam" id="PF03781"/>
    </source>
</evidence>
<dbReference type="InterPro" id="IPR005532">
    <property type="entry name" value="SUMF_dom"/>
</dbReference>
<proteinExistence type="predicted"/>
<evidence type="ECO:0000313" key="4">
    <source>
        <dbReference type="Proteomes" id="UP000638648"/>
    </source>
</evidence>
<feature type="domain" description="Sulfatase-modifying factor enzyme-like" evidence="2">
    <location>
        <begin position="20"/>
        <end position="247"/>
    </location>
</feature>
<dbReference type="InterPro" id="IPR042095">
    <property type="entry name" value="SUMF_sf"/>
</dbReference>
<dbReference type="GO" id="GO:0120147">
    <property type="term" value="F:formylglycine-generating oxidase activity"/>
    <property type="evidence" value="ECO:0007669"/>
    <property type="project" value="TreeGrafter"/>
</dbReference>
<dbReference type="SUPFAM" id="SSF56436">
    <property type="entry name" value="C-type lectin-like"/>
    <property type="match status" value="1"/>
</dbReference>
<evidence type="ECO:0000256" key="1">
    <source>
        <dbReference type="SAM" id="MobiDB-lite"/>
    </source>
</evidence>
<dbReference type="RefSeq" id="WP_238361588.1">
    <property type="nucleotide sequence ID" value="NZ_BAABJL010000207.1"/>
</dbReference>
<comment type="caution">
    <text evidence="3">The sequence shown here is derived from an EMBL/GenBank/DDBJ whole genome shotgun (WGS) entry which is preliminary data.</text>
</comment>
<dbReference type="Gene3D" id="3.90.1580.10">
    <property type="entry name" value="paralog of FGE (formylglycine-generating enzyme)"/>
    <property type="match status" value="1"/>
</dbReference>
<dbReference type="AlphaFoldDB" id="A0A927RAH9"/>
<gene>
    <name evidence="3" type="ORF">HEB94_004487</name>
</gene>
<reference evidence="3" key="1">
    <citation type="submission" date="2020-10" db="EMBL/GenBank/DDBJ databases">
        <title>Sequencing the genomes of 1000 actinobacteria strains.</title>
        <authorList>
            <person name="Klenk H.-P."/>
        </authorList>
    </citation>
    <scope>NUCLEOTIDE SEQUENCE</scope>
    <source>
        <strain evidence="3">DSM 45354</strain>
    </source>
</reference>
<keyword evidence="4" id="KW-1185">Reference proteome</keyword>
<sequence length="357" mass="39090">MSSTHTTTEPVALPGSRPGKKMVWVPGGTFAMGSQDFYPEERPVRQVDVDGFWVDEHPVTIAEYRRFVRATGYVTVAERSLDPSRHPDLDPRLLAQGSLVFHKTPGPVDLSDHRSWWSYVPGACWRRPEGPGSSVHGRERHPVTHVAYEDAEAYAIWSGKELPTEAEWEYAARGGLDGAIYAWGDDFSPQGRLMANTWQGEFPWRNARLDRFERTSPTGMFPANGYGLLDMTGNVWEWTCDLYHARPGDRGAKATCVPHTKRLSLPRQRAAEDAPRDSPGGAPGGSAGGSTGDSAGGSAGDGGADEAFEHAVVRVIKGGSYLCSATFCLRYRPAARQAKDSDTATCHLGFRCVVRPR</sequence>
<accession>A0A927RAH9</accession>
<dbReference type="InterPro" id="IPR051043">
    <property type="entry name" value="Sulfatase_Mod_Factor_Kinase"/>
</dbReference>
<dbReference type="PANTHER" id="PTHR23150">
    <property type="entry name" value="SULFATASE MODIFYING FACTOR 1, 2"/>
    <property type="match status" value="1"/>
</dbReference>
<evidence type="ECO:0000313" key="3">
    <source>
        <dbReference type="EMBL" id="MBE1607639.1"/>
    </source>
</evidence>
<feature type="compositionally biased region" description="Gly residues" evidence="1">
    <location>
        <begin position="281"/>
        <end position="302"/>
    </location>
</feature>
<protein>
    <submittedName>
        <fullName evidence="3">Formylglycine-generating enzyme required for sulfatase activity</fullName>
    </submittedName>
</protein>
<name>A0A927RAH9_9ACTN</name>
<dbReference type="InterPro" id="IPR016187">
    <property type="entry name" value="CTDL_fold"/>
</dbReference>
<dbReference type="Proteomes" id="UP000638648">
    <property type="component" value="Unassembled WGS sequence"/>
</dbReference>
<dbReference type="PANTHER" id="PTHR23150:SF19">
    <property type="entry name" value="FORMYLGLYCINE-GENERATING ENZYME"/>
    <property type="match status" value="1"/>
</dbReference>
<dbReference type="EMBL" id="JADBEM010000001">
    <property type="protein sequence ID" value="MBE1607639.1"/>
    <property type="molecule type" value="Genomic_DNA"/>
</dbReference>
<feature type="region of interest" description="Disordered" evidence="1">
    <location>
        <begin position="259"/>
        <end position="302"/>
    </location>
</feature>
<dbReference type="Pfam" id="PF03781">
    <property type="entry name" value="FGE-sulfatase"/>
    <property type="match status" value="2"/>
</dbReference>
<organism evidence="3 4">
    <name type="scientific">Actinopolymorpha pittospori</name>
    <dbReference type="NCBI Taxonomy" id="648752"/>
    <lineage>
        <taxon>Bacteria</taxon>
        <taxon>Bacillati</taxon>
        <taxon>Actinomycetota</taxon>
        <taxon>Actinomycetes</taxon>
        <taxon>Propionibacteriales</taxon>
        <taxon>Actinopolymorphaceae</taxon>
        <taxon>Actinopolymorpha</taxon>
    </lineage>
</organism>
<feature type="domain" description="Sulfatase-modifying factor enzyme-like" evidence="2">
    <location>
        <begin position="305"/>
        <end position="353"/>
    </location>
</feature>